<protein>
    <recommendedName>
        <fullName evidence="7">RanBD1 domain-containing protein</fullName>
    </recommendedName>
</protein>
<evidence type="ECO:0000256" key="5">
    <source>
        <dbReference type="ARBA" id="ARBA00023242"/>
    </source>
</evidence>
<evidence type="ECO:0000256" key="4">
    <source>
        <dbReference type="ARBA" id="ARBA00023132"/>
    </source>
</evidence>
<dbReference type="PROSITE" id="PS50196">
    <property type="entry name" value="RANBD1"/>
    <property type="match status" value="1"/>
</dbReference>
<dbReference type="PANTHER" id="PTHR23138:SF142">
    <property type="entry name" value="RAN-BINDING PROTEIN 3B-RELATED"/>
    <property type="match status" value="1"/>
</dbReference>
<keyword evidence="2" id="KW-0813">Transport</keyword>
<reference evidence="8 9" key="1">
    <citation type="journal article" date="2009" name="Science">
        <title>Green evolution and dynamic adaptations revealed by genomes of the marine picoeukaryotes Micromonas.</title>
        <authorList>
            <person name="Worden A.Z."/>
            <person name="Lee J.H."/>
            <person name="Mock T."/>
            <person name="Rouze P."/>
            <person name="Simmons M.P."/>
            <person name="Aerts A.L."/>
            <person name="Allen A.E."/>
            <person name="Cuvelier M.L."/>
            <person name="Derelle E."/>
            <person name="Everett M.V."/>
            <person name="Foulon E."/>
            <person name="Grimwood J."/>
            <person name="Gundlach H."/>
            <person name="Henrissat B."/>
            <person name="Napoli C."/>
            <person name="McDonald S.M."/>
            <person name="Parker M.S."/>
            <person name="Rombauts S."/>
            <person name="Salamov A."/>
            <person name="Von Dassow P."/>
            <person name="Badger J.H."/>
            <person name="Coutinho P.M."/>
            <person name="Demir E."/>
            <person name="Dubchak I."/>
            <person name="Gentemann C."/>
            <person name="Eikrem W."/>
            <person name="Gready J.E."/>
            <person name="John U."/>
            <person name="Lanier W."/>
            <person name="Lindquist E.A."/>
            <person name="Lucas S."/>
            <person name="Mayer K.F."/>
            <person name="Moreau H."/>
            <person name="Not F."/>
            <person name="Otillar R."/>
            <person name="Panaud O."/>
            <person name="Pangilinan J."/>
            <person name="Paulsen I."/>
            <person name="Piegu B."/>
            <person name="Poliakov A."/>
            <person name="Robbens S."/>
            <person name="Schmutz J."/>
            <person name="Toulza E."/>
            <person name="Wyss T."/>
            <person name="Zelensky A."/>
            <person name="Zhou K."/>
            <person name="Armbrust E.V."/>
            <person name="Bhattacharya D."/>
            <person name="Goodenough U.W."/>
            <person name="Van de Peer Y."/>
            <person name="Grigoriev I.V."/>
        </authorList>
    </citation>
    <scope>NUCLEOTIDE SEQUENCE [LARGE SCALE GENOMIC DNA]</scope>
    <source>
        <strain evidence="9">RCC299 / NOUM17</strain>
    </source>
</reference>
<organism evidence="8 9">
    <name type="scientific">Micromonas commoda (strain RCC299 / NOUM17 / CCMP2709)</name>
    <name type="common">Picoplanktonic green alga</name>
    <dbReference type="NCBI Taxonomy" id="296587"/>
    <lineage>
        <taxon>Eukaryota</taxon>
        <taxon>Viridiplantae</taxon>
        <taxon>Chlorophyta</taxon>
        <taxon>Mamiellophyceae</taxon>
        <taxon>Mamiellales</taxon>
        <taxon>Mamiellaceae</taxon>
        <taxon>Micromonas</taxon>
    </lineage>
</organism>
<dbReference type="SUPFAM" id="SSF50729">
    <property type="entry name" value="PH domain-like"/>
    <property type="match status" value="1"/>
</dbReference>
<dbReference type="InterPro" id="IPR000156">
    <property type="entry name" value="Ran_bind_dom"/>
</dbReference>
<name>C1EG01_MICCC</name>
<dbReference type="GeneID" id="8248609"/>
<sequence length="316" mass="33133">MAAEEEPKVGSKRSREESGDDDVEKKVAKEEETKVTEDAAGKEKTEDELGKVDEGSDKKSDGAEPAKVDKPSTSLFGSASAGGGFGGFGGFGSSSTGGGFGGFSAGAGGGFGGFAKSASTDGGFPSLSSVFGDANKPVQLFGKPAADAEDDDGDEGDEDAEGVTDKYYKPVVKLQEEDVKTGEEEEECIFASEGALYEFVAEEGKGSTWKERGRGEMRINLGKNGGARMVMRAKGNFRLILNAAMWKDMKFSKMEGGKGVSFPCKNAVSGSDAKVSTFALKMRVSATNVVQQVDAFMSATRKALDAIQEDTKNQEV</sequence>
<dbReference type="RefSeq" id="XP_002505680.1">
    <property type="nucleotide sequence ID" value="XM_002505634.1"/>
</dbReference>
<evidence type="ECO:0000256" key="3">
    <source>
        <dbReference type="ARBA" id="ARBA00023010"/>
    </source>
</evidence>
<evidence type="ECO:0000313" key="9">
    <source>
        <dbReference type="Proteomes" id="UP000002009"/>
    </source>
</evidence>
<evidence type="ECO:0000313" key="8">
    <source>
        <dbReference type="EMBL" id="ACO66938.1"/>
    </source>
</evidence>
<dbReference type="OMA" id="ILNAAMW"/>
<dbReference type="Gene3D" id="2.30.29.30">
    <property type="entry name" value="Pleckstrin-homology domain (PH domain)/Phosphotyrosine-binding domain (PTB)"/>
    <property type="match status" value="1"/>
</dbReference>
<feature type="domain" description="RanBD1" evidence="7">
    <location>
        <begin position="167"/>
        <end position="283"/>
    </location>
</feature>
<dbReference type="Pfam" id="PF00638">
    <property type="entry name" value="Ran_BP1"/>
    <property type="match status" value="1"/>
</dbReference>
<dbReference type="InParanoid" id="C1EG01"/>
<feature type="compositionally biased region" description="Basic and acidic residues" evidence="6">
    <location>
        <begin position="1"/>
        <end position="70"/>
    </location>
</feature>
<proteinExistence type="predicted"/>
<dbReference type="AlphaFoldDB" id="C1EG01"/>
<dbReference type="InterPro" id="IPR045255">
    <property type="entry name" value="RanBP1-like"/>
</dbReference>
<dbReference type="OrthoDB" id="185618at2759"/>
<dbReference type="InterPro" id="IPR011993">
    <property type="entry name" value="PH-like_dom_sf"/>
</dbReference>
<keyword evidence="2" id="KW-0509">mRNA transport</keyword>
<dbReference type="EMBL" id="CP001331">
    <property type="protein sequence ID" value="ACO66938.1"/>
    <property type="molecule type" value="Genomic_DNA"/>
</dbReference>
<evidence type="ECO:0000256" key="2">
    <source>
        <dbReference type="ARBA" id="ARBA00022816"/>
    </source>
</evidence>
<evidence type="ECO:0000256" key="1">
    <source>
        <dbReference type="ARBA" id="ARBA00004567"/>
    </source>
</evidence>
<dbReference type="FunCoup" id="C1EG01">
    <property type="interactions" value="1480"/>
</dbReference>
<keyword evidence="4" id="KW-0653">Protein transport</keyword>
<dbReference type="SMART" id="SM00160">
    <property type="entry name" value="RanBD"/>
    <property type="match status" value="1"/>
</dbReference>
<accession>C1EG01</accession>
<dbReference type="GO" id="GO:0005643">
    <property type="term" value="C:nuclear pore"/>
    <property type="evidence" value="ECO:0007669"/>
    <property type="project" value="UniProtKB-SubCell"/>
</dbReference>
<dbReference type="KEGG" id="mis:MICPUN_63464"/>
<dbReference type="STRING" id="296587.C1EG01"/>
<evidence type="ECO:0000259" key="7">
    <source>
        <dbReference type="PROSITE" id="PS50196"/>
    </source>
</evidence>
<dbReference type="Proteomes" id="UP000002009">
    <property type="component" value="Chromosome 13"/>
</dbReference>
<dbReference type="eggNOG" id="KOG0864">
    <property type="taxonomic scope" value="Eukaryota"/>
</dbReference>
<keyword evidence="3" id="KW-0811">Translocation</keyword>
<evidence type="ECO:0000256" key="6">
    <source>
        <dbReference type="SAM" id="MobiDB-lite"/>
    </source>
</evidence>
<dbReference type="GO" id="GO:0015031">
    <property type="term" value="P:protein transport"/>
    <property type="evidence" value="ECO:0007669"/>
    <property type="project" value="UniProtKB-KW"/>
</dbReference>
<comment type="subcellular location">
    <subcellularLocation>
        <location evidence="1">Nucleus</location>
        <location evidence="1">Nuclear pore complex</location>
    </subcellularLocation>
</comment>
<keyword evidence="9" id="KW-1185">Reference proteome</keyword>
<keyword evidence="5" id="KW-0539">Nucleus</keyword>
<gene>
    <name evidence="8" type="ORF">MICPUN_63464</name>
</gene>
<dbReference type="GO" id="GO:0051028">
    <property type="term" value="P:mRNA transport"/>
    <property type="evidence" value="ECO:0007669"/>
    <property type="project" value="UniProtKB-KW"/>
</dbReference>
<feature type="region of interest" description="Disordered" evidence="6">
    <location>
        <begin position="1"/>
        <end position="81"/>
    </location>
</feature>
<dbReference type="PANTHER" id="PTHR23138">
    <property type="entry name" value="RAN BINDING PROTEIN"/>
    <property type="match status" value="1"/>
</dbReference>
<keyword evidence="4" id="KW-0906">Nuclear pore complex</keyword>